<organism evidence="2 3">
    <name type="scientific">Pristionchus entomophagus</name>
    <dbReference type="NCBI Taxonomy" id="358040"/>
    <lineage>
        <taxon>Eukaryota</taxon>
        <taxon>Metazoa</taxon>
        <taxon>Ecdysozoa</taxon>
        <taxon>Nematoda</taxon>
        <taxon>Chromadorea</taxon>
        <taxon>Rhabditida</taxon>
        <taxon>Rhabditina</taxon>
        <taxon>Diplogasteromorpha</taxon>
        <taxon>Diplogasteroidea</taxon>
        <taxon>Neodiplogasteridae</taxon>
        <taxon>Pristionchus</taxon>
    </lineage>
</organism>
<proteinExistence type="predicted"/>
<reference evidence="2" key="1">
    <citation type="submission" date="2023-10" db="EMBL/GenBank/DDBJ databases">
        <title>Genome assembly of Pristionchus species.</title>
        <authorList>
            <person name="Yoshida K."/>
            <person name="Sommer R.J."/>
        </authorList>
    </citation>
    <scope>NUCLEOTIDE SEQUENCE</scope>
    <source>
        <strain evidence="2">RS0144</strain>
    </source>
</reference>
<evidence type="ECO:0008006" key="4">
    <source>
        <dbReference type="Google" id="ProtNLM"/>
    </source>
</evidence>
<evidence type="ECO:0000313" key="3">
    <source>
        <dbReference type="Proteomes" id="UP001432027"/>
    </source>
</evidence>
<keyword evidence="1" id="KW-0732">Signal</keyword>
<name>A0AAV5TB33_9BILA</name>
<dbReference type="AlphaFoldDB" id="A0AAV5TB33"/>
<comment type="caution">
    <text evidence="2">The sequence shown here is derived from an EMBL/GenBank/DDBJ whole genome shotgun (WGS) entry which is preliminary data.</text>
</comment>
<dbReference type="EMBL" id="BTSX01000003">
    <property type="protein sequence ID" value="GMS91298.1"/>
    <property type="molecule type" value="Genomic_DNA"/>
</dbReference>
<evidence type="ECO:0000256" key="1">
    <source>
        <dbReference type="SAM" id="SignalP"/>
    </source>
</evidence>
<keyword evidence="3" id="KW-1185">Reference proteome</keyword>
<gene>
    <name evidence="2" type="ORF">PENTCL1PPCAC_13473</name>
</gene>
<feature type="chain" id="PRO_5043831653" description="Sushi domain-containing protein" evidence="1">
    <location>
        <begin position="18"/>
        <end position="224"/>
    </location>
</feature>
<dbReference type="Proteomes" id="UP001432027">
    <property type="component" value="Unassembled WGS sequence"/>
</dbReference>
<accession>A0AAV5TB33</accession>
<sequence length="224" mass="24002">MLASWLLFSLAIVVCHCGSCDDWRHEEDRNNHECRTCREIDIDELENCPEGGTCDEKEPLRAGVLSASDPCTCQTLRCANKGWRLSVNGTIVDKVRCKEGQWFSLGAIAASFVCAQKPTSPGIPATPKPLVCPALKPAELARCDMSVGASRLPCSAVPSVAEPAVSCPTDQMFLEMGSYRGGSGIALVCDPVKKDWVLKGSPEKTVAEYTAQPPGTPITVACTK</sequence>
<feature type="signal peptide" evidence="1">
    <location>
        <begin position="1"/>
        <end position="17"/>
    </location>
</feature>
<evidence type="ECO:0000313" key="2">
    <source>
        <dbReference type="EMBL" id="GMS91298.1"/>
    </source>
</evidence>
<protein>
    <recommendedName>
        <fullName evidence="4">Sushi domain-containing protein</fullName>
    </recommendedName>
</protein>